<feature type="transmembrane region" description="Helical" evidence="1">
    <location>
        <begin position="12"/>
        <end position="36"/>
    </location>
</feature>
<sequence length="80" mass="9018">MIPRLFTMAVDSLSSLFCFNETVTQIIYLVSPALTMNALSGYSEIKQVVCALLLLAFYLTVNVILGLYVFQRQDELNYGE</sequence>
<feature type="transmembrane region" description="Helical" evidence="1">
    <location>
        <begin position="48"/>
        <end position="70"/>
    </location>
</feature>
<evidence type="ECO:0000313" key="2">
    <source>
        <dbReference type="EMBL" id="SFR96880.1"/>
    </source>
</evidence>
<gene>
    <name evidence="2" type="ORF">SAMN05661086_02944</name>
</gene>
<name>A0A1I6L0Y1_9FIRM</name>
<accession>A0A1I6L0Y1</accession>
<evidence type="ECO:0000313" key="3">
    <source>
        <dbReference type="Proteomes" id="UP000199659"/>
    </source>
</evidence>
<organism evidence="2 3">
    <name type="scientific">Anaeromicropila populeti</name>
    <dbReference type="NCBI Taxonomy" id="37658"/>
    <lineage>
        <taxon>Bacteria</taxon>
        <taxon>Bacillati</taxon>
        <taxon>Bacillota</taxon>
        <taxon>Clostridia</taxon>
        <taxon>Lachnospirales</taxon>
        <taxon>Lachnospiraceae</taxon>
        <taxon>Anaeromicropila</taxon>
    </lineage>
</organism>
<dbReference type="Proteomes" id="UP000199659">
    <property type="component" value="Unassembled WGS sequence"/>
</dbReference>
<dbReference type="EMBL" id="FOYZ01000012">
    <property type="protein sequence ID" value="SFR96880.1"/>
    <property type="molecule type" value="Genomic_DNA"/>
</dbReference>
<keyword evidence="1" id="KW-1133">Transmembrane helix</keyword>
<keyword evidence="1" id="KW-0472">Membrane</keyword>
<protein>
    <submittedName>
        <fullName evidence="2">Uncharacterized protein</fullName>
    </submittedName>
</protein>
<dbReference type="STRING" id="37658.SAMN05661086_02944"/>
<reference evidence="2 3" key="1">
    <citation type="submission" date="2016-10" db="EMBL/GenBank/DDBJ databases">
        <authorList>
            <person name="de Groot N.N."/>
        </authorList>
    </citation>
    <scope>NUCLEOTIDE SEQUENCE [LARGE SCALE GENOMIC DNA]</scope>
    <source>
        <strain evidence="2 3">743A</strain>
    </source>
</reference>
<keyword evidence="3" id="KW-1185">Reference proteome</keyword>
<dbReference type="AlphaFoldDB" id="A0A1I6L0Y1"/>
<evidence type="ECO:0000256" key="1">
    <source>
        <dbReference type="SAM" id="Phobius"/>
    </source>
</evidence>
<proteinExistence type="predicted"/>
<keyword evidence="1" id="KW-0812">Transmembrane</keyword>